<dbReference type="AlphaFoldDB" id="A0A517W3C0"/>
<reference evidence="1 2" key="1">
    <citation type="submission" date="2019-03" db="EMBL/GenBank/DDBJ databases">
        <title>Deep-cultivation of Planctomycetes and their phenomic and genomic characterization uncovers novel biology.</title>
        <authorList>
            <person name="Wiegand S."/>
            <person name="Jogler M."/>
            <person name="Boedeker C."/>
            <person name="Pinto D."/>
            <person name="Vollmers J."/>
            <person name="Rivas-Marin E."/>
            <person name="Kohn T."/>
            <person name="Peeters S.H."/>
            <person name="Heuer A."/>
            <person name="Rast P."/>
            <person name="Oberbeckmann S."/>
            <person name="Bunk B."/>
            <person name="Jeske O."/>
            <person name="Meyerdierks A."/>
            <person name="Storesund J.E."/>
            <person name="Kallscheuer N."/>
            <person name="Luecker S."/>
            <person name="Lage O.M."/>
            <person name="Pohl T."/>
            <person name="Merkel B.J."/>
            <person name="Hornburger P."/>
            <person name="Mueller R.-W."/>
            <person name="Bruemmer F."/>
            <person name="Labrenz M."/>
            <person name="Spormann A.M."/>
            <person name="Op den Camp H."/>
            <person name="Overmann J."/>
            <person name="Amann R."/>
            <person name="Jetten M.S.M."/>
            <person name="Mascher T."/>
            <person name="Medema M.H."/>
            <person name="Devos D.P."/>
            <person name="Kaster A.-K."/>
            <person name="Ovreas L."/>
            <person name="Rohde M."/>
            <person name="Galperin M.Y."/>
            <person name="Jogler C."/>
        </authorList>
    </citation>
    <scope>NUCLEOTIDE SEQUENCE [LARGE SCALE GENOMIC DNA]</scope>
    <source>
        <strain evidence="1 2">V144</strain>
    </source>
</reference>
<gene>
    <name evidence="1" type="ORF">V144x_52740</name>
</gene>
<proteinExistence type="predicted"/>
<accession>A0A517W3C0</accession>
<evidence type="ECO:0000313" key="2">
    <source>
        <dbReference type="Proteomes" id="UP000318704"/>
    </source>
</evidence>
<name>A0A517W3C0_9PLAN</name>
<dbReference type="Proteomes" id="UP000318704">
    <property type="component" value="Chromosome"/>
</dbReference>
<dbReference type="EMBL" id="CP037920">
    <property type="protein sequence ID" value="QDT99761.1"/>
    <property type="molecule type" value="Genomic_DNA"/>
</dbReference>
<dbReference type="KEGG" id="gaw:V144x_52740"/>
<dbReference type="RefSeq" id="WP_144989559.1">
    <property type="nucleotide sequence ID" value="NZ_CP037920.1"/>
</dbReference>
<protein>
    <submittedName>
        <fullName evidence="1">Uncharacterized protein</fullName>
    </submittedName>
</protein>
<evidence type="ECO:0000313" key="1">
    <source>
        <dbReference type="EMBL" id="QDT99761.1"/>
    </source>
</evidence>
<organism evidence="1 2">
    <name type="scientific">Gimesia aquarii</name>
    <dbReference type="NCBI Taxonomy" id="2527964"/>
    <lineage>
        <taxon>Bacteria</taxon>
        <taxon>Pseudomonadati</taxon>
        <taxon>Planctomycetota</taxon>
        <taxon>Planctomycetia</taxon>
        <taxon>Planctomycetales</taxon>
        <taxon>Planctomycetaceae</taxon>
        <taxon>Gimesia</taxon>
    </lineage>
</organism>
<sequence>MKLKIATFRFDVTPPLGHSLCGGWIPPASRIVDSLEAIGFVILSDQRPIIVCAVDWTGLCNAAHQQWRKVLAEAAGTTIERVAVQCVHQHDAPFVCLETDRIVRAQGDLPPNVDPEFFQTCLKRADSAIRESLKVPRRLTHVAAAQSKVEQVASNRRILDDAGKILKNRSVAASSDDVRDLPAGVIDPWLKTVAFYDGREKVAACYYYAVHPISYCCQEGHVTSEFVGQARRLKEQHDTPDCTHIYFTGCAGNLNTGKYNNSSHKENRQVLTQRLFDAMQQASQKLCPEPIQIMNWATTDFLPPVHKSFSAELIEKQINDRSQNVVLRNRPAFTLAWIRRCRQKIPITLSALHMNQVSLVHLPAEPFVEYQLRSQTLQPTRFVATAGYGDGGPWYIPTAEAYFQGGYEVSVAFSDPQVDGLLMKSIQTVFESQPAK</sequence>